<keyword evidence="3" id="KW-1185">Reference proteome</keyword>
<keyword evidence="1" id="KW-0812">Transmembrane</keyword>
<accession>A0ABR1D0D7</accession>
<keyword evidence="1" id="KW-0472">Membrane</keyword>
<name>A0ABR1D0D7_NECAM</name>
<proteinExistence type="predicted"/>
<dbReference type="EMBL" id="JAVFWL010000003">
    <property type="protein sequence ID" value="KAK6743979.1"/>
    <property type="molecule type" value="Genomic_DNA"/>
</dbReference>
<evidence type="ECO:0000313" key="2">
    <source>
        <dbReference type="EMBL" id="KAK6743979.1"/>
    </source>
</evidence>
<evidence type="ECO:0000256" key="1">
    <source>
        <dbReference type="SAM" id="Phobius"/>
    </source>
</evidence>
<organism evidence="2 3">
    <name type="scientific">Necator americanus</name>
    <name type="common">Human hookworm</name>
    <dbReference type="NCBI Taxonomy" id="51031"/>
    <lineage>
        <taxon>Eukaryota</taxon>
        <taxon>Metazoa</taxon>
        <taxon>Ecdysozoa</taxon>
        <taxon>Nematoda</taxon>
        <taxon>Chromadorea</taxon>
        <taxon>Rhabditida</taxon>
        <taxon>Rhabditina</taxon>
        <taxon>Rhabditomorpha</taxon>
        <taxon>Strongyloidea</taxon>
        <taxon>Ancylostomatidae</taxon>
        <taxon>Bunostominae</taxon>
        <taxon>Necator</taxon>
    </lineage>
</organism>
<gene>
    <name evidence="2" type="primary">Necator_chrIII.g11729</name>
    <name evidence="2" type="ORF">RB195_010964</name>
</gene>
<sequence length="77" mass="8653">MTIFRIEYVHIALLALTGGGKATLHIELVQYLLALLVWGFFSVVQLYRQLKLLSSSLLLSLLSSSLDDNQLFFPLEA</sequence>
<protein>
    <submittedName>
        <fullName evidence="2">Uncharacterized protein</fullName>
    </submittedName>
</protein>
<evidence type="ECO:0000313" key="3">
    <source>
        <dbReference type="Proteomes" id="UP001303046"/>
    </source>
</evidence>
<dbReference type="Proteomes" id="UP001303046">
    <property type="component" value="Unassembled WGS sequence"/>
</dbReference>
<comment type="caution">
    <text evidence="2">The sequence shown here is derived from an EMBL/GenBank/DDBJ whole genome shotgun (WGS) entry which is preliminary data.</text>
</comment>
<keyword evidence="1" id="KW-1133">Transmembrane helix</keyword>
<reference evidence="2 3" key="1">
    <citation type="submission" date="2023-08" db="EMBL/GenBank/DDBJ databases">
        <title>A Necator americanus chromosomal reference genome.</title>
        <authorList>
            <person name="Ilik V."/>
            <person name="Petrzelkova K.J."/>
            <person name="Pardy F."/>
            <person name="Fuh T."/>
            <person name="Niatou-Singa F.S."/>
            <person name="Gouil Q."/>
            <person name="Baker L."/>
            <person name="Ritchie M.E."/>
            <person name="Jex A.R."/>
            <person name="Gazzola D."/>
            <person name="Li H."/>
            <person name="Toshio Fujiwara R."/>
            <person name="Zhan B."/>
            <person name="Aroian R.V."/>
            <person name="Pafco B."/>
            <person name="Schwarz E.M."/>
        </authorList>
    </citation>
    <scope>NUCLEOTIDE SEQUENCE [LARGE SCALE GENOMIC DNA]</scope>
    <source>
        <strain evidence="2 3">Aroian</strain>
        <tissue evidence="2">Whole animal</tissue>
    </source>
</reference>
<feature type="transmembrane region" description="Helical" evidence="1">
    <location>
        <begin position="28"/>
        <end position="47"/>
    </location>
</feature>